<organism evidence="1">
    <name type="scientific">marine sediment metagenome</name>
    <dbReference type="NCBI Taxonomy" id="412755"/>
    <lineage>
        <taxon>unclassified sequences</taxon>
        <taxon>metagenomes</taxon>
        <taxon>ecological metagenomes</taxon>
    </lineage>
</organism>
<feature type="non-terminal residue" evidence="1">
    <location>
        <position position="273"/>
    </location>
</feature>
<feature type="non-terminal residue" evidence="1">
    <location>
        <position position="1"/>
    </location>
</feature>
<dbReference type="InterPro" id="IPR008930">
    <property type="entry name" value="Terpenoid_cyclase/PrenylTrfase"/>
</dbReference>
<dbReference type="Gene3D" id="1.50.10.20">
    <property type="match status" value="1"/>
</dbReference>
<dbReference type="EMBL" id="BARU01025711">
    <property type="protein sequence ID" value="GAH69634.1"/>
    <property type="molecule type" value="Genomic_DNA"/>
</dbReference>
<dbReference type="AlphaFoldDB" id="X1IU48"/>
<accession>X1IU48</accession>
<comment type="caution">
    <text evidence="1">The sequence shown here is derived from an EMBL/GenBank/DDBJ whole genome shotgun (WGS) entry which is preliminary data.</text>
</comment>
<reference evidence="1" key="1">
    <citation type="journal article" date="2014" name="Front. Microbiol.">
        <title>High frequency of phylogenetically diverse reductive dehalogenase-homologous genes in deep subseafloor sedimentary metagenomes.</title>
        <authorList>
            <person name="Kawai M."/>
            <person name="Futagami T."/>
            <person name="Toyoda A."/>
            <person name="Takaki Y."/>
            <person name="Nishi S."/>
            <person name="Hori S."/>
            <person name="Arai W."/>
            <person name="Tsubouchi T."/>
            <person name="Morono Y."/>
            <person name="Uchiyama I."/>
            <person name="Ito T."/>
            <person name="Fujiyama A."/>
            <person name="Inagaki F."/>
            <person name="Takami H."/>
        </authorList>
    </citation>
    <scope>NUCLEOTIDE SEQUENCE</scope>
    <source>
        <strain evidence="1">Expedition CK06-06</strain>
    </source>
</reference>
<evidence type="ECO:0000313" key="1">
    <source>
        <dbReference type="EMBL" id="GAH69634.1"/>
    </source>
</evidence>
<name>X1IU48_9ZZZZ</name>
<gene>
    <name evidence="1" type="ORF">S03H2_41394</name>
</gene>
<protein>
    <submittedName>
        <fullName evidence="1">Uncharacterized protein</fullName>
    </submittedName>
</protein>
<proteinExistence type="predicted"/>
<sequence>DDTSWASNMATVLAFHLPDITGTDDWRFIGWGKALELLNAVDSVAYATEIGNLITNLTGSQTGGYWPGTVEQGRVQNTAYAVMGLAAVGGTDAIMAAEAGADWLVAEQISSGDSTGGWLDPDDENKEYSYVDSEALQAIKAVLDISGSLSLSAAYIPQIGISVTPLAVDFGSLVPGVPSDPQVVTVTNTGNVLERFTPSIIDESVTGVYTTGLKRDDLLVVDWCATHVGVGDSVTISPLTLTVPGGTDPGTYTATHDVFVSGERVKLTPTEYN</sequence>
<dbReference type="SUPFAM" id="SSF48239">
    <property type="entry name" value="Terpenoid cyclases/Protein prenyltransferases"/>
    <property type="match status" value="1"/>
</dbReference>